<feature type="domain" description="Arc-like DNA binding" evidence="1">
    <location>
        <begin position="10"/>
        <end position="45"/>
    </location>
</feature>
<dbReference type="Proteomes" id="UP000677537">
    <property type="component" value="Unassembled WGS sequence"/>
</dbReference>
<dbReference type="GO" id="GO:0006355">
    <property type="term" value="P:regulation of DNA-templated transcription"/>
    <property type="evidence" value="ECO:0007669"/>
    <property type="project" value="InterPro"/>
</dbReference>
<gene>
    <name evidence="2" type="ORF">J5Y10_05150</name>
</gene>
<dbReference type="EMBL" id="JAGIZA010000003">
    <property type="protein sequence ID" value="MBP0492162.1"/>
    <property type="molecule type" value="Genomic_DNA"/>
</dbReference>
<comment type="caution">
    <text evidence="2">The sequence shown here is derived from an EMBL/GenBank/DDBJ whole genome shotgun (WGS) entry which is preliminary data.</text>
</comment>
<dbReference type="GO" id="GO:0003677">
    <property type="term" value="F:DNA binding"/>
    <property type="evidence" value="ECO:0007669"/>
    <property type="project" value="UniProtKB-KW"/>
</dbReference>
<dbReference type="RefSeq" id="WP_209371486.1">
    <property type="nucleotide sequence ID" value="NZ_JAGIZA010000003.1"/>
</dbReference>
<proteinExistence type="predicted"/>
<evidence type="ECO:0000259" key="1">
    <source>
        <dbReference type="Pfam" id="PF03869"/>
    </source>
</evidence>
<dbReference type="InterPro" id="IPR013321">
    <property type="entry name" value="Arc_rbn_hlx_hlx"/>
</dbReference>
<evidence type="ECO:0000313" key="2">
    <source>
        <dbReference type="EMBL" id="MBP0492162.1"/>
    </source>
</evidence>
<dbReference type="AlphaFoldDB" id="A0A940S6L1"/>
<keyword evidence="3" id="KW-1185">Reference proteome</keyword>
<dbReference type="InterPro" id="IPR005569">
    <property type="entry name" value="Arc_DNA-bd_dom"/>
</dbReference>
<reference evidence="2" key="1">
    <citation type="submission" date="2021-03" db="EMBL/GenBank/DDBJ databases">
        <authorList>
            <person name="So Y."/>
        </authorList>
    </citation>
    <scope>NUCLEOTIDE SEQUENCE</scope>
    <source>
        <strain evidence="2">SG15</strain>
    </source>
</reference>
<dbReference type="Gene3D" id="1.10.1220.10">
    <property type="entry name" value="Met repressor-like"/>
    <property type="match status" value="1"/>
</dbReference>
<dbReference type="Pfam" id="PF03869">
    <property type="entry name" value="Arc"/>
    <property type="match status" value="1"/>
</dbReference>
<dbReference type="SUPFAM" id="SSF47598">
    <property type="entry name" value="Ribbon-helix-helix"/>
    <property type="match status" value="1"/>
</dbReference>
<evidence type="ECO:0000313" key="3">
    <source>
        <dbReference type="Proteomes" id="UP000677537"/>
    </source>
</evidence>
<protein>
    <submittedName>
        <fullName evidence="2">Arc family DNA-binding protein</fullName>
    </submittedName>
</protein>
<keyword evidence="2" id="KW-0238">DNA-binding</keyword>
<organism evidence="2 3">
    <name type="scientific">Roseomonas indoligenes</name>
    <dbReference type="NCBI Taxonomy" id="2820811"/>
    <lineage>
        <taxon>Bacteria</taxon>
        <taxon>Pseudomonadati</taxon>
        <taxon>Pseudomonadota</taxon>
        <taxon>Alphaproteobacteria</taxon>
        <taxon>Acetobacterales</taxon>
        <taxon>Roseomonadaceae</taxon>
        <taxon>Roseomonas</taxon>
    </lineage>
</organism>
<dbReference type="InterPro" id="IPR010985">
    <property type="entry name" value="Ribbon_hlx_hlx"/>
</dbReference>
<accession>A0A940S6L1</accession>
<name>A0A940S6L1_9PROT</name>
<sequence>MSDDGYTRITLRIPMSLHQRLTQAAADRSHSMNAEIITRLESSFGEIGERLSKLEALVFGDELGNEALLRQIMSVEEDYQSLLRDLARQFR</sequence>